<evidence type="ECO:0000313" key="8">
    <source>
        <dbReference type="EMBL" id="PAB58616.1"/>
    </source>
</evidence>
<comment type="catalytic activity">
    <reaction evidence="7">
        <text>L-cysteinyl-[prolipoprotein] + a 1,2-diacyl-sn-glycero-3-phospho-(1'-sn-glycerol) = an S-1,2-diacyl-sn-glyceryl-L-cysteinyl-[prolipoprotein] + sn-glycerol 1-phosphate + H(+)</text>
        <dbReference type="Rhea" id="RHEA:56712"/>
        <dbReference type="Rhea" id="RHEA-COMP:14679"/>
        <dbReference type="Rhea" id="RHEA-COMP:14680"/>
        <dbReference type="ChEBI" id="CHEBI:15378"/>
        <dbReference type="ChEBI" id="CHEBI:29950"/>
        <dbReference type="ChEBI" id="CHEBI:57685"/>
        <dbReference type="ChEBI" id="CHEBI:64716"/>
        <dbReference type="ChEBI" id="CHEBI:140658"/>
        <dbReference type="EC" id="2.5.1.145"/>
    </reaction>
</comment>
<keyword evidence="3 7" id="KW-0808">Transferase</keyword>
<keyword evidence="8" id="KW-0449">Lipoprotein</keyword>
<protein>
    <recommendedName>
        <fullName evidence="7">Phosphatidylglycerol--prolipoprotein diacylglyceryl transferase</fullName>
        <ecNumber evidence="7">2.5.1.145</ecNumber>
    </recommendedName>
</protein>
<dbReference type="GO" id="GO:0042158">
    <property type="term" value="P:lipoprotein biosynthetic process"/>
    <property type="evidence" value="ECO:0007669"/>
    <property type="project" value="UniProtKB-UniRule"/>
</dbReference>
<keyword evidence="5 7" id="KW-1133">Transmembrane helix</keyword>
<dbReference type="Proteomes" id="UP000216024">
    <property type="component" value="Unassembled WGS sequence"/>
</dbReference>
<keyword evidence="6 7" id="KW-0472">Membrane</keyword>
<evidence type="ECO:0000256" key="2">
    <source>
        <dbReference type="ARBA" id="ARBA00022475"/>
    </source>
</evidence>
<sequence>MKGGAILKEIFIVGHFSIYFFGITIALGILTGLWIMMREGKRKGLDNNKLLDLGTYSIMASLIGARLYYVIAFNFDYYLKNPKAVFFVREGGLSIQGGLIGGILFALWYTKKNNISFWRAADAFAPGIIIGQAIGRIGCDVFGIPMKSIYPWGIKINGQILHPAQLYELFLDLILFTYLWRKRDKITYNGQLFIEYIIGFSLIRGIVEFFRSNPIVVEPFTIAHITSLIIIIVAIFISRIIKNKEQIDEKYVSNNTVTVSNGEYLFTLIIGIVGAGIYYYIH</sequence>
<dbReference type="OrthoDB" id="871140at2"/>
<comment type="function">
    <text evidence="7">Catalyzes the transfer of the diacylglyceryl group from phosphatidylglycerol to the sulfhydryl group of the N-terminal cysteine of a prolipoprotein, the first step in the formation of mature lipoproteins.</text>
</comment>
<keyword evidence="2 7" id="KW-1003">Cell membrane</keyword>
<dbReference type="Pfam" id="PF01790">
    <property type="entry name" value="LGT"/>
    <property type="match status" value="1"/>
</dbReference>
<evidence type="ECO:0000256" key="7">
    <source>
        <dbReference type="HAMAP-Rule" id="MF_01147"/>
    </source>
</evidence>
<evidence type="ECO:0000256" key="4">
    <source>
        <dbReference type="ARBA" id="ARBA00022692"/>
    </source>
</evidence>
<dbReference type="PANTHER" id="PTHR30589">
    <property type="entry name" value="PROLIPOPROTEIN DIACYLGLYCERYL TRANSFERASE"/>
    <property type="match status" value="1"/>
</dbReference>
<feature type="transmembrane region" description="Helical" evidence="7">
    <location>
        <begin position="91"/>
        <end position="109"/>
    </location>
</feature>
<keyword evidence="9" id="KW-1185">Reference proteome</keyword>
<dbReference type="EMBL" id="NIBG01000013">
    <property type="protein sequence ID" value="PAB58616.1"/>
    <property type="molecule type" value="Genomic_DNA"/>
</dbReference>
<proteinExistence type="inferred from homology"/>
<dbReference type="PANTHER" id="PTHR30589:SF0">
    <property type="entry name" value="PHOSPHATIDYLGLYCEROL--PROLIPOPROTEIN DIACYLGLYCERYL TRANSFERASE"/>
    <property type="match status" value="1"/>
</dbReference>
<feature type="binding site" evidence="7">
    <location>
        <position position="136"/>
    </location>
    <ligand>
        <name>a 1,2-diacyl-sn-glycero-3-phospho-(1'-sn-glycerol)</name>
        <dbReference type="ChEBI" id="CHEBI:64716"/>
    </ligand>
</feature>
<feature type="transmembrane region" description="Helical" evidence="7">
    <location>
        <begin position="222"/>
        <end position="241"/>
    </location>
</feature>
<evidence type="ECO:0000256" key="1">
    <source>
        <dbReference type="ARBA" id="ARBA00007150"/>
    </source>
</evidence>
<comment type="similarity">
    <text evidence="1 7">Belongs to the Lgt family.</text>
</comment>
<feature type="transmembrane region" description="Helical" evidence="7">
    <location>
        <begin position="192"/>
        <end position="210"/>
    </location>
</feature>
<evidence type="ECO:0000313" key="9">
    <source>
        <dbReference type="Proteomes" id="UP000216024"/>
    </source>
</evidence>
<accession>A0A267MGD6</accession>
<dbReference type="GO" id="GO:0008961">
    <property type="term" value="F:phosphatidylglycerol-prolipoprotein diacylglyceryl transferase activity"/>
    <property type="evidence" value="ECO:0007669"/>
    <property type="project" value="UniProtKB-UniRule"/>
</dbReference>
<evidence type="ECO:0000256" key="6">
    <source>
        <dbReference type="ARBA" id="ARBA00023136"/>
    </source>
</evidence>
<keyword evidence="4 7" id="KW-0812">Transmembrane</keyword>
<comment type="caution">
    <text evidence="8">The sequence shown here is derived from an EMBL/GenBank/DDBJ whole genome shotgun (WGS) entry which is preliminary data.</text>
</comment>
<gene>
    <name evidence="7 8" type="primary">lgt</name>
    <name evidence="8" type="ORF">CCE28_14125</name>
</gene>
<dbReference type="EC" id="2.5.1.145" evidence="7"/>
<dbReference type="InterPro" id="IPR001640">
    <property type="entry name" value="Lgt"/>
</dbReference>
<comment type="pathway">
    <text evidence="7">Protein modification; lipoprotein biosynthesis (diacylglyceryl transfer).</text>
</comment>
<dbReference type="NCBIfam" id="TIGR00544">
    <property type="entry name" value="lgt"/>
    <property type="match status" value="1"/>
</dbReference>
<dbReference type="HAMAP" id="MF_01147">
    <property type="entry name" value="Lgt"/>
    <property type="match status" value="1"/>
</dbReference>
<dbReference type="GO" id="GO:0005886">
    <property type="term" value="C:plasma membrane"/>
    <property type="evidence" value="ECO:0007669"/>
    <property type="project" value="UniProtKB-SubCell"/>
</dbReference>
<feature type="transmembrane region" description="Helical" evidence="7">
    <location>
        <begin position="12"/>
        <end position="36"/>
    </location>
</feature>
<reference evidence="8 9" key="1">
    <citation type="submission" date="2017-06" db="EMBL/GenBank/DDBJ databases">
        <title>Draft genome sequence of anaerobic fermentative bacterium Anaeromicrobium sediminis DY2726D isolated from West Pacific Ocean sediments.</title>
        <authorList>
            <person name="Zeng X."/>
        </authorList>
    </citation>
    <scope>NUCLEOTIDE SEQUENCE [LARGE SCALE GENOMIC DNA]</scope>
    <source>
        <strain evidence="8 9">DY2726D</strain>
    </source>
</reference>
<name>A0A267MGD6_9FIRM</name>
<feature type="transmembrane region" description="Helical" evidence="7">
    <location>
        <begin position="262"/>
        <end position="281"/>
    </location>
</feature>
<dbReference type="UniPathway" id="UPA00664"/>
<evidence type="ECO:0000256" key="3">
    <source>
        <dbReference type="ARBA" id="ARBA00022679"/>
    </source>
</evidence>
<dbReference type="AlphaFoldDB" id="A0A267MGD6"/>
<feature type="transmembrane region" description="Helical" evidence="7">
    <location>
        <begin position="56"/>
        <end position="79"/>
    </location>
</feature>
<comment type="subcellular location">
    <subcellularLocation>
        <location evidence="7">Cell membrane</location>
        <topology evidence="7">Multi-pass membrane protein</topology>
    </subcellularLocation>
</comment>
<organism evidence="8 9">
    <name type="scientific">Anaeromicrobium sediminis</name>
    <dbReference type="NCBI Taxonomy" id="1478221"/>
    <lineage>
        <taxon>Bacteria</taxon>
        <taxon>Bacillati</taxon>
        <taxon>Bacillota</taxon>
        <taxon>Clostridia</taxon>
        <taxon>Peptostreptococcales</taxon>
        <taxon>Thermotaleaceae</taxon>
        <taxon>Anaeromicrobium</taxon>
    </lineage>
</organism>
<evidence type="ECO:0000256" key="5">
    <source>
        <dbReference type="ARBA" id="ARBA00022989"/>
    </source>
</evidence>